<feature type="domain" description="Activator of Hsp90 ATPase homologue 1/2-like C-terminal" evidence="2">
    <location>
        <begin position="10"/>
        <end position="126"/>
    </location>
</feature>
<dbReference type="Proteomes" id="UP000184406">
    <property type="component" value="Unassembled WGS sequence"/>
</dbReference>
<dbReference type="EMBL" id="FQUX01000003">
    <property type="protein sequence ID" value="SHF25613.1"/>
    <property type="molecule type" value="Genomic_DNA"/>
</dbReference>
<dbReference type="Pfam" id="PF08327">
    <property type="entry name" value="AHSA1"/>
    <property type="match status" value="1"/>
</dbReference>
<name>A0A1M5A5N5_9FLAO</name>
<organism evidence="3 4">
    <name type="scientific">Arenibacter palladensis</name>
    <dbReference type="NCBI Taxonomy" id="237373"/>
    <lineage>
        <taxon>Bacteria</taxon>
        <taxon>Pseudomonadati</taxon>
        <taxon>Bacteroidota</taxon>
        <taxon>Flavobacteriia</taxon>
        <taxon>Flavobacteriales</taxon>
        <taxon>Flavobacteriaceae</taxon>
        <taxon>Arenibacter</taxon>
    </lineage>
</organism>
<sequence>MEFTLKTTFNTTAKQIYKAWLSTQGHTKMTGGEAFVSDKVGDPFTAWDGYIKGENLVLEPYHKIVQSWRTDNFKENEDDSQIEVILSETDCVTELTLIHSKVPEDGEHYIQGWQEHYFEPMKAYFEP</sequence>
<dbReference type="InterPro" id="IPR013538">
    <property type="entry name" value="ASHA1/2-like_C"/>
</dbReference>
<proteinExistence type="inferred from homology"/>
<keyword evidence="4" id="KW-1185">Reference proteome</keyword>
<evidence type="ECO:0000256" key="1">
    <source>
        <dbReference type="ARBA" id="ARBA00006817"/>
    </source>
</evidence>
<evidence type="ECO:0000259" key="2">
    <source>
        <dbReference type="Pfam" id="PF08327"/>
    </source>
</evidence>
<dbReference type="SUPFAM" id="SSF55961">
    <property type="entry name" value="Bet v1-like"/>
    <property type="match status" value="1"/>
</dbReference>
<evidence type="ECO:0000313" key="4">
    <source>
        <dbReference type="Proteomes" id="UP000184406"/>
    </source>
</evidence>
<accession>A0A1M5A5N5</accession>
<evidence type="ECO:0000313" key="3">
    <source>
        <dbReference type="EMBL" id="SHF25613.1"/>
    </source>
</evidence>
<comment type="similarity">
    <text evidence="1">Belongs to the AHA1 family.</text>
</comment>
<dbReference type="RefSeq" id="WP_072861732.1">
    <property type="nucleotide sequence ID" value="NZ_FQUX01000003.1"/>
</dbReference>
<dbReference type="Gene3D" id="3.30.530.20">
    <property type="match status" value="1"/>
</dbReference>
<dbReference type="AlphaFoldDB" id="A0A1M5A5N5"/>
<reference evidence="4" key="1">
    <citation type="submission" date="2016-11" db="EMBL/GenBank/DDBJ databases">
        <authorList>
            <person name="Varghese N."/>
            <person name="Submissions S."/>
        </authorList>
    </citation>
    <scope>NUCLEOTIDE SEQUENCE [LARGE SCALE GENOMIC DNA]</scope>
    <source>
        <strain evidence="4">DSM 17539</strain>
    </source>
</reference>
<protein>
    <submittedName>
        <fullName evidence="3">Activator of Hsp90 ATPase homolog 1-like protein</fullName>
    </submittedName>
</protein>
<dbReference type="OrthoDB" id="1445093at2"/>
<gene>
    <name evidence="3" type="ORF">SAMN03080594_103103</name>
</gene>
<dbReference type="InterPro" id="IPR023393">
    <property type="entry name" value="START-like_dom_sf"/>
</dbReference>